<evidence type="ECO:0000313" key="7">
    <source>
        <dbReference type="EMBL" id="MBR0575275.1"/>
    </source>
</evidence>
<dbReference type="PANTHER" id="PTHR37422">
    <property type="entry name" value="TEICHURONIC ACID BIOSYNTHESIS PROTEIN TUAE"/>
    <property type="match status" value="1"/>
</dbReference>
<feature type="transmembrane region" description="Helical" evidence="5">
    <location>
        <begin position="7"/>
        <end position="27"/>
    </location>
</feature>
<feature type="transmembrane region" description="Helical" evidence="5">
    <location>
        <begin position="72"/>
        <end position="93"/>
    </location>
</feature>
<comment type="subcellular location">
    <subcellularLocation>
        <location evidence="1">Membrane</location>
        <topology evidence="1">Multi-pass membrane protein</topology>
    </subcellularLocation>
</comment>
<keyword evidence="2 5" id="KW-0812">Transmembrane</keyword>
<evidence type="ECO:0000259" key="6">
    <source>
        <dbReference type="Pfam" id="PF04932"/>
    </source>
</evidence>
<evidence type="ECO:0000256" key="4">
    <source>
        <dbReference type="ARBA" id="ARBA00023136"/>
    </source>
</evidence>
<keyword evidence="4 5" id="KW-0472">Membrane</keyword>
<feature type="transmembrane region" description="Helical" evidence="5">
    <location>
        <begin position="343"/>
        <end position="367"/>
    </location>
</feature>
<reference evidence="7" key="1">
    <citation type="submission" date="2021-04" db="EMBL/GenBank/DDBJ databases">
        <title>Proteiniclasticum sedimins sp. nov., an obligate anaerobic bacterium isolated from anaerobic sludge.</title>
        <authorList>
            <person name="Liu J."/>
        </authorList>
    </citation>
    <scope>NUCLEOTIDE SEQUENCE</scope>
    <source>
        <strain evidence="7">BAD-10</strain>
    </source>
</reference>
<accession>A0A941HPQ1</accession>
<feature type="transmembrane region" description="Helical" evidence="5">
    <location>
        <begin position="128"/>
        <end position="146"/>
    </location>
</feature>
<keyword evidence="8" id="KW-1185">Reference proteome</keyword>
<dbReference type="AlphaFoldDB" id="A0A941HPQ1"/>
<sequence>MKTLENNISRLIFIILVFSPILISPGIFDDTYFIKASFIIVITMLISIKHLLYAKDKSKRIYNYFKEVRWFLGYFFFIAVSTIFSVDPLNSILGYENRWEGLIVVFCYILLLFFSAKYFELTEKRMDFLLVLASVLSLISIFQFLGKMNLNDLYYPINDSFLRPYSTLGNPNYLGNLMTIFICISVYLYLKSSHIFYLVGSGFFYLVQLMTLTRGAWVGTVTGLVVLFSFFMRKKAWKQIGSIIITFIFITIGLDLILGGVIVLRFFSILMEFFNLTTSNNPDPEGGSYRILLWSTAIKEFPRRPFLGVGISNIGYIFENYHPQVKAILDSVGVSTERVHNELLQIAVTTGIFSLICYLAGFGSIIRRIFKNVSANNDFVLYLAILIGYFTQSLFSSSVISFSYYFWIMLGSALYKVRKHELFLENIR</sequence>
<dbReference type="InterPro" id="IPR007016">
    <property type="entry name" value="O-antigen_ligase-rel_domated"/>
</dbReference>
<evidence type="ECO:0000313" key="8">
    <source>
        <dbReference type="Proteomes" id="UP000675379"/>
    </source>
</evidence>
<dbReference type="GO" id="GO:0016874">
    <property type="term" value="F:ligase activity"/>
    <property type="evidence" value="ECO:0007669"/>
    <property type="project" value="UniProtKB-KW"/>
</dbReference>
<gene>
    <name evidence="7" type="ORF">KCG48_02865</name>
</gene>
<feature type="transmembrane region" description="Helical" evidence="5">
    <location>
        <begin position="216"/>
        <end position="232"/>
    </location>
</feature>
<feature type="transmembrane region" description="Helical" evidence="5">
    <location>
        <begin position="195"/>
        <end position="210"/>
    </location>
</feature>
<dbReference type="RefSeq" id="WP_211799785.1">
    <property type="nucleotide sequence ID" value="NZ_JAGSCS010000002.1"/>
</dbReference>
<dbReference type="PANTHER" id="PTHR37422:SF23">
    <property type="entry name" value="TEICHURONIC ACID BIOSYNTHESIS PROTEIN TUAE"/>
    <property type="match status" value="1"/>
</dbReference>
<keyword evidence="7" id="KW-0436">Ligase</keyword>
<dbReference type="GO" id="GO:0016020">
    <property type="term" value="C:membrane"/>
    <property type="evidence" value="ECO:0007669"/>
    <property type="project" value="UniProtKB-SubCell"/>
</dbReference>
<feature type="transmembrane region" description="Helical" evidence="5">
    <location>
        <begin position="244"/>
        <end position="267"/>
    </location>
</feature>
<proteinExistence type="predicted"/>
<dbReference type="InterPro" id="IPR051533">
    <property type="entry name" value="WaaL-like"/>
</dbReference>
<feature type="transmembrane region" description="Helical" evidence="5">
    <location>
        <begin position="379"/>
        <end position="407"/>
    </location>
</feature>
<feature type="domain" description="O-antigen ligase-related" evidence="6">
    <location>
        <begin position="207"/>
        <end position="359"/>
    </location>
</feature>
<evidence type="ECO:0000256" key="5">
    <source>
        <dbReference type="SAM" id="Phobius"/>
    </source>
</evidence>
<dbReference type="Pfam" id="PF04932">
    <property type="entry name" value="Wzy_C"/>
    <property type="match status" value="1"/>
</dbReference>
<evidence type="ECO:0000256" key="2">
    <source>
        <dbReference type="ARBA" id="ARBA00022692"/>
    </source>
</evidence>
<feature type="transmembrane region" description="Helical" evidence="5">
    <location>
        <begin position="33"/>
        <end position="52"/>
    </location>
</feature>
<keyword evidence="3 5" id="KW-1133">Transmembrane helix</keyword>
<dbReference type="Proteomes" id="UP000675379">
    <property type="component" value="Unassembled WGS sequence"/>
</dbReference>
<protein>
    <submittedName>
        <fullName evidence="7">O-antigen ligase family protein</fullName>
    </submittedName>
</protein>
<feature type="transmembrane region" description="Helical" evidence="5">
    <location>
        <begin position="99"/>
        <end position="116"/>
    </location>
</feature>
<dbReference type="EMBL" id="JAGSCS010000002">
    <property type="protein sequence ID" value="MBR0575275.1"/>
    <property type="molecule type" value="Genomic_DNA"/>
</dbReference>
<evidence type="ECO:0000256" key="3">
    <source>
        <dbReference type="ARBA" id="ARBA00022989"/>
    </source>
</evidence>
<comment type="caution">
    <text evidence="7">The sequence shown here is derived from an EMBL/GenBank/DDBJ whole genome shotgun (WGS) entry which is preliminary data.</text>
</comment>
<evidence type="ECO:0000256" key="1">
    <source>
        <dbReference type="ARBA" id="ARBA00004141"/>
    </source>
</evidence>
<feature type="transmembrane region" description="Helical" evidence="5">
    <location>
        <begin position="173"/>
        <end position="190"/>
    </location>
</feature>
<organism evidence="7 8">
    <name type="scientific">Proteiniclasticum sediminis</name>
    <dbReference type="NCBI Taxonomy" id="2804028"/>
    <lineage>
        <taxon>Bacteria</taxon>
        <taxon>Bacillati</taxon>
        <taxon>Bacillota</taxon>
        <taxon>Clostridia</taxon>
        <taxon>Eubacteriales</taxon>
        <taxon>Clostridiaceae</taxon>
        <taxon>Proteiniclasticum</taxon>
    </lineage>
</organism>
<name>A0A941HPQ1_9CLOT</name>